<dbReference type="EMBL" id="CAACVG010006547">
    <property type="protein sequence ID" value="VEN40531.1"/>
    <property type="molecule type" value="Genomic_DNA"/>
</dbReference>
<keyword evidence="1" id="KW-1133">Transmembrane helix</keyword>
<dbReference type="AlphaFoldDB" id="A0A653BZ65"/>
<name>A0A653BZ65_CALMS</name>
<accession>A0A653BZ65</accession>
<protein>
    <submittedName>
        <fullName evidence="2">Uncharacterized protein</fullName>
    </submittedName>
</protein>
<dbReference type="Proteomes" id="UP000410492">
    <property type="component" value="Unassembled WGS sequence"/>
</dbReference>
<evidence type="ECO:0000256" key="1">
    <source>
        <dbReference type="SAM" id="Phobius"/>
    </source>
</evidence>
<evidence type="ECO:0000313" key="3">
    <source>
        <dbReference type="Proteomes" id="UP000410492"/>
    </source>
</evidence>
<feature type="transmembrane region" description="Helical" evidence="1">
    <location>
        <begin position="25"/>
        <end position="46"/>
    </location>
</feature>
<keyword evidence="1" id="KW-0812">Transmembrane</keyword>
<organism evidence="2 3">
    <name type="scientific">Callosobruchus maculatus</name>
    <name type="common">Southern cowpea weevil</name>
    <name type="synonym">Pulse bruchid</name>
    <dbReference type="NCBI Taxonomy" id="64391"/>
    <lineage>
        <taxon>Eukaryota</taxon>
        <taxon>Metazoa</taxon>
        <taxon>Ecdysozoa</taxon>
        <taxon>Arthropoda</taxon>
        <taxon>Hexapoda</taxon>
        <taxon>Insecta</taxon>
        <taxon>Pterygota</taxon>
        <taxon>Neoptera</taxon>
        <taxon>Endopterygota</taxon>
        <taxon>Coleoptera</taxon>
        <taxon>Polyphaga</taxon>
        <taxon>Cucujiformia</taxon>
        <taxon>Chrysomeloidea</taxon>
        <taxon>Chrysomelidae</taxon>
        <taxon>Bruchinae</taxon>
        <taxon>Bruchini</taxon>
        <taxon>Callosobruchus</taxon>
    </lineage>
</organism>
<keyword evidence="3" id="KW-1185">Reference proteome</keyword>
<proteinExistence type="predicted"/>
<sequence length="51" mass="5965">MRRRISFVVATAIMREELKKSDNNSIIICNFLSLIFMLPFICYLPLCDVIL</sequence>
<keyword evidence="1" id="KW-0472">Membrane</keyword>
<gene>
    <name evidence="2" type="ORF">CALMAC_LOCUS4668</name>
</gene>
<evidence type="ECO:0000313" key="2">
    <source>
        <dbReference type="EMBL" id="VEN40531.1"/>
    </source>
</evidence>
<reference evidence="2 3" key="1">
    <citation type="submission" date="2019-01" db="EMBL/GenBank/DDBJ databases">
        <authorList>
            <person name="Sayadi A."/>
        </authorList>
    </citation>
    <scope>NUCLEOTIDE SEQUENCE [LARGE SCALE GENOMIC DNA]</scope>
</reference>